<keyword evidence="4" id="KW-0396">Initiation factor</keyword>
<evidence type="ECO:0000256" key="10">
    <source>
        <dbReference type="SAM" id="MobiDB-lite"/>
    </source>
</evidence>
<comment type="subcellular location">
    <subcellularLocation>
        <location evidence="1">Cytoplasm</location>
        <location evidence="1">Cytosol</location>
    </subcellularLocation>
</comment>
<dbReference type="Pfam" id="PF01008">
    <property type="entry name" value="IF-2B"/>
    <property type="match status" value="1"/>
</dbReference>
<evidence type="ECO:0000313" key="12">
    <source>
        <dbReference type="Proteomes" id="UP001586593"/>
    </source>
</evidence>
<gene>
    <name evidence="11" type="ORF">VTK73DRAFT_3135</name>
</gene>
<dbReference type="Gene3D" id="3.40.50.10470">
    <property type="entry name" value="Translation initiation factor eif-2b, domain 2"/>
    <property type="match status" value="1"/>
</dbReference>
<dbReference type="SUPFAM" id="SSF100950">
    <property type="entry name" value="NagB/RpiA/CoA transferase-like"/>
    <property type="match status" value="1"/>
</dbReference>
<dbReference type="PANTHER" id="PTHR45859:SF1">
    <property type="entry name" value="TRANSLATION INITIATION FACTOR EIF-2B SUBUNIT BETA"/>
    <property type="match status" value="1"/>
</dbReference>
<accession>A0ABR3X0E9</accession>
<keyword evidence="12" id="KW-1185">Reference proteome</keyword>
<evidence type="ECO:0000256" key="6">
    <source>
        <dbReference type="ARBA" id="ARBA00044122"/>
    </source>
</evidence>
<sequence length="422" mass="45023">MAPVQVGYAPTLEKFLKSLKGQSLDASVEALVYLLKRKQVKGAEPVANATARILLQVVAKSKWSDVDQLLANVQKTGAKLAQAAPRELVIGNIVRRVMGLIRDEATEDRTGNEFGSESVSDIQSLPGTHSPVPRKVVGTNSLRPLVSSGSFHVSKSLFNLLSAADPAESTTSGGSPTAPAFQSQSSSVHALRSEVIDGIEEIMDEVSQADDQIASFAEIQIHPDDYVLVHQPSPTVERFLVRAAAKRHFTVLIASSTPHLKDSSDVPYGSLRKKLGAAGVKAIHVLSSGVAAYMSKVNKVILGASAVLADGAIVSDAGTHLIARAAHEFSKPVIVLSGVYKLCPEAVYDPESAVELGDPSRGISFEDGVLVEGVEVEYAVTEFVPPGLIDTYITNLGPHTRDHLDDIMADHYKQEDVDLPLQ</sequence>
<evidence type="ECO:0000256" key="1">
    <source>
        <dbReference type="ARBA" id="ARBA00004514"/>
    </source>
</evidence>
<feature type="compositionally biased region" description="Polar residues" evidence="10">
    <location>
        <begin position="168"/>
        <end position="186"/>
    </location>
</feature>
<dbReference type="InterPro" id="IPR037171">
    <property type="entry name" value="NagB/RpiA_transferase-like"/>
</dbReference>
<protein>
    <recommendedName>
        <fullName evidence="6">Translation initiation factor eIF2B subunit beta</fullName>
    </recommendedName>
    <alternativeName>
        <fullName evidence="7">eIF2B GDP-GTP exchange factor subunit beta</fullName>
    </alternativeName>
</protein>
<name>A0ABR3X0E9_9PEZI</name>
<dbReference type="EMBL" id="JAZHXJ010000196">
    <property type="protein sequence ID" value="KAL1869431.1"/>
    <property type="molecule type" value="Genomic_DNA"/>
</dbReference>
<feature type="region of interest" description="Disordered" evidence="10">
    <location>
        <begin position="166"/>
        <end position="186"/>
    </location>
</feature>
<comment type="subunit">
    <text evidence="8">Component of the translation initiation factor 2B (eIF2B) complex which is a heterodecamer of two sets of five different subunits: alpha, beta, gamma, delta and epsilon. Subunits alpha, beta and delta comprise a regulatory subcomplex and subunits epsilon and gamma comprise a catalytic subcomplex. Within the complex, the hexameric regulatory complex resides at the center, with the two heterodimeric catalytic subcomplexes bound on opposite sides.</text>
</comment>
<feature type="region of interest" description="Disordered" evidence="10">
    <location>
        <begin position="109"/>
        <end position="134"/>
    </location>
</feature>
<comment type="caution">
    <text evidence="11">The sequence shown here is derived from an EMBL/GenBank/DDBJ whole genome shotgun (WGS) entry which is preliminary data.</text>
</comment>
<keyword evidence="5" id="KW-0648">Protein biosynthesis</keyword>
<reference evidence="11 12" key="1">
    <citation type="journal article" date="2024" name="Commun. Biol.">
        <title>Comparative genomic analysis of thermophilic fungi reveals convergent evolutionary adaptations and gene losses.</title>
        <authorList>
            <person name="Steindorff A.S."/>
            <person name="Aguilar-Pontes M.V."/>
            <person name="Robinson A.J."/>
            <person name="Andreopoulos B."/>
            <person name="LaButti K."/>
            <person name="Kuo A."/>
            <person name="Mondo S."/>
            <person name="Riley R."/>
            <person name="Otillar R."/>
            <person name="Haridas S."/>
            <person name="Lipzen A."/>
            <person name="Grimwood J."/>
            <person name="Schmutz J."/>
            <person name="Clum A."/>
            <person name="Reid I.D."/>
            <person name="Moisan M.C."/>
            <person name="Butler G."/>
            <person name="Nguyen T.T.M."/>
            <person name="Dewar K."/>
            <person name="Conant G."/>
            <person name="Drula E."/>
            <person name="Henrissat B."/>
            <person name="Hansel C."/>
            <person name="Singer S."/>
            <person name="Hutchinson M.I."/>
            <person name="de Vries R.P."/>
            <person name="Natvig D.O."/>
            <person name="Powell A.J."/>
            <person name="Tsang A."/>
            <person name="Grigoriev I.V."/>
        </authorList>
    </citation>
    <scope>NUCLEOTIDE SEQUENCE [LARGE SCALE GENOMIC DNA]</scope>
    <source>
        <strain evidence="11 12">ATCC 24622</strain>
    </source>
</reference>
<organism evidence="11 12">
    <name type="scientific">Phialemonium thermophilum</name>
    <dbReference type="NCBI Taxonomy" id="223376"/>
    <lineage>
        <taxon>Eukaryota</taxon>
        <taxon>Fungi</taxon>
        <taxon>Dikarya</taxon>
        <taxon>Ascomycota</taxon>
        <taxon>Pezizomycotina</taxon>
        <taxon>Sordariomycetes</taxon>
        <taxon>Sordariomycetidae</taxon>
        <taxon>Cephalothecales</taxon>
        <taxon>Cephalothecaceae</taxon>
        <taxon>Phialemonium</taxon>
    </lineage>
</organism>
<dbReference type="InterPro" id="IPR000649">
    <property type="entry name" value="IF-2B-related"/>
</dbReference>
<evidence type="ECO:0000256" key="9">
    <source>
        <dbReference type="RuleBase" id="RU003814"/>
    </source>
</evidence>
<evidence type="ECO:0000313" key="11">
    <source>
        <dbReference type="EMBL" id="KAL1869431.1"/>
    </source>
</evidence>
<dbReference type="PANTHER" id="PTHR45859">
    <property type="entry name" value="TRANSLATION INITIATION FACTOR EIF-2B SUBUNIT BETA"/>
    <property type="match status" value="1"/>
</dbReference>
<dbReference type="Proteomes" id="UP001586593">
    <property type="component" value="Unassembled WGS sequence"/>
</dbReference>
<feature type="compositionally biased region" description="Polar residues" evidence="10">
    <location>
        <begin position="113"/>
        <end position="127"/>
    </location>
</feature>
<evidence type="ECO:0000256" key="7">
    <source>
        <dbReference type="ARBA" id="ARBA00044228"/>
    </source>
</evidence>
<evidence type="ECO:0000256" key="3">
    <source>
        <dbReference type="ARBA" id="ARBA00022490"/>
    </source>
</evidence>
<dbReference type="InterPro" id="IPR051855">
    <property type="entry name" value="eIF2B_beta_subunit"/>
</dbReference>
<keyword evidence="3" id="KW-0963">Cytoplasm</keyword>
<dbReference type="InterPro" id="IPR042529">
    <property type="entry name" value="IF_2B-like_C"/>
</dbReference>
<comment type="similarity">
    <text evidence="2 9">Belongs to the eIF-2B alpha/beta/delta subunits family.</text>
</comment>
<evidence type="ECO:0000256" key="5">
    <source>
        <dbReference type="ARBA" id="ARBA00022917"/>
    </source>
</evidence>
<evidence type="ECO:0000256" key="8">
    <source>
        <dbReference type="ARBA" id="ARBA00046432"/>
    </source>
</evidence>
<proteinExistence type="inferred from homology"/>
<evidence type="ECO:0000256" key="2">
    <source>
        <dbReference type="ARBA" id="ARBA00007251"/>
    </source>
</evidence>
<evidence type="ECO:0000256" key="4">
    <source>
        <dbReference type="ARBA" id="ARBA00022540"/>
    </source>
</evidence>